<dbReference type="SMART" id="SM00255">
    <property type="entry name" value="TIR"/>
    <property type="match status" value="1"/>
</dbReference>
<sequence length="787" mass="86164">MVPQFQSSSRETPTTTVQLYSKPTFWRKKPDLLSLHTRGSAPEEEFKDVFPAVPLKQGKLTGSCLHIPPGWAAAGIHTPSTASLRSRTAGVRRAGLTKTGELRGRVSGPRSGADRLTVPGQDRNGSASPWWAAGRGSREVSPGVGTEVQGALERSLPELQQALSELKQASAARAVGAGLAEVFQLVEEAWLLPAVGREVAQGLCDAIRLDGGLDLLLRLLQAPELETRVQAARLLEQILVAENRDRVARIGLGVILNLAKEREPVELARSVAGILEHMFKHSEETCQRLVAAGGLDAVLYWCRRTDPALLRHCALALANCALHGGQAVQRCMVEKRAAEWLFPLAFSKEDELLRLHACLAVAVLATNKEMEREVEHSGTLALVEPLVASLDPGRFARCLVDASDTSQGRGPDDLQSLVLLLDSSRLEAQCIGAFYLCAEAAIKSLQGKTKVFSDIGAIQSLKRLVSYSTNGTTSALAKRALRLLGEEVPRRILPCVASWKEAEVQTWLQQIGFSQYCENFRVEPRAATSPYTKFFRELTELKTFASYATCDRSNLADWLGSLDPRFRQYTYGLVSCGLDRSLLHRVSEQQLLEDCGIRLGVHRSRILSAARVTLSGASHLAQTGLTKMIDLMMSSREMLHSPLPCTGGKPSGDTPDVFISYRRSSGSQLASLLKVHLQLHGFSVFIDVEKLEAGKFEDKLIQSVMAARNFVLVLSAGALDKCMQDHDCKDWVHKVGDQSRNAPDVLFPAPTTEPGEEGASRWSHEYQEATIEKIIRFLQGRPSQDSS</sequence>
<keyword evidence="9" id="KW-0520">NAD</keyword>
<comment type="caution">
    <text evidence="19">The sequence shown here is derived from an EMBL/GenBank/DDBJ whole genome shotgun (WGS) entry which is preliminary data.</text>
</comment>
<evidence type="ECO:0000256" key="7">
    <source>
        <dbReference type="ARBA" id="ARBA00022801"/>
    </source>
</evidence>
<accession>A0A1A6GNF4</accession>
<gene>
    <name evidence="19" type="ORF">A6R68_04086</name>
</gene>
<dbReference type="Gene3D" id="1.10.150.50">
    <property type="entry name" value="Transcription Factor, Ets-1"/>
    <property type="match status" value="2"/>
</dbReference>
<comment type="similarity">
    <text evidence="2">Belongs to the SARM1 family.</text>
</comment>
<evidence type="ECO:0000256" key="13">
    <source>
        <dbReference type="ARBA" id="ARBA00047304"/>
    </source>
</evidence>
<dbReference type="InterPro" id="IPR001660">
    <property type="entry name" value="SAM"/>
</dbReference>
<dbReference type="InterPro" id="IPR035897">
    <property type="entry name" value="Toll_tir_struct_dom_sf"/>
</dbReference>
<dbReference type="GO" id="GO:0045087">
    <property type="term" value="P:innate immune response"/>
    <property type="evidence" value="ECO:0007669"/>
    <property type="project" value="UniProtKB-KW"/>
</dbReference>
<dbReference type="GO" id="GO:0034128">
    <property type="term" value="P:negative regulation of MyD88-independent toll-like receptor signaling pathway"/>
    <property type="evidence" value="ECO:0007669"/>
    <property type="project" value="InterPro"/>
</dbReference>
<dbReference type="InterPro" id="IPR016024">
    <property type="entry name" value="ARM-type_fold"/>
</dbReference>
<keyword evidence="5" id="KW-0399">Innate immunity</keyword>
<protein>
    <recommendedName>
        <fullName evidence="10">NAD(+) hydrolase SARM1</fullName>
        <ecNumber evidence="3">3.2.2.6</ecNumber>
    </recommendedName>
    <alternativeName>
        <fullName evidence="12">NADP(+) hydrolase SARM1</fullName>
    </alternativeName>
    <alternativeName>
        <fullName evidence="11">Sterile alpha and TIR motif-containing protein 1</fullName>
    </alternativeName>
</protein>
<dbReference type="PROSITE" id="PS50104">
    <property type="entry name" value="TIR"/>
    <property type="match status" value="1"/>
</dbReference>
<dbReference type="GO" id="GO:0048678">
    <property type="term" value="P:response to axon injury"/>
    <property type="evidence" value="ECO:0007669"/>
    <property type="project" value="InterPro"/>
</dbReference>
<comment type="catalytic activity">
    <reaction evidence="13">
        <text>NAD(+) + H2O = ADP-D-ribose + nicotinamide + H(+)</text>
        <dbReference type="Rhea" id="RHEA:16301"/>
        <dbReference type="ChEBI" id="CHEBI:15377"/>
        <dbReference type="ChEBI" id="CHEBI:15378"/>
        <dbReference type="ChEBI" id="CHEBI:17154"/>
        <dbReference type="ChEBI" id="CHEBI:57540"/>
        <dbReference type="ChEBI" id="CHEBI:57967"/>
        <dbReference type="EC" id="3.2.2.6"/>
    </reaction>
    <physiologicalReaction direction="left-to-right" evidence="13">
        <dbReference type="Rhea" id="RHEA:16302"/>
    </physiologicalReaction>
</comment>
<keyword evidence="4" id="KW-0963">Cytoplasm</keyword>
<dbReference type="OrthoDB" id="202764at2759"/>
<evidence type="ECO:0000256" key="5">
    <source>
        <dbReference type="ARBA" id="ARBA00022588"/>
    </source>
</evidence>
<evidence type="ECO:0000256" key="15">
    <source>
        <dbReference type="ARBA" id="ARBA00049009"/>
    </source>
</evidence>
<evidence type="ECO:0000256" key="2">
    <source>
        <dbReference type="ARBA" id="ARBA00008291"/>
    </source>
</evidence>
<dbReference type="CDD" id="cd09502">
    <property type="entry name" value="SAM_SARM1-like_repeat2"/>
    <property type="match status" value="1"/>
</dbReference>
<dbReference type="PANTHER" id="PTHR22998:SF1">
    <property type="entry name" value="NAD(+) HYDROLASE SARM1"/>
    <property type="match status" value="1"/>
</dbReference>
<dbReference type="AlphaFoldDB" id="A0A1A6GNF4"/>
<feature type="region of interest" description="Disordered" evidence="16">
    <location>
        <begin position="102"/>
        <end position="138"/>
    </location>
</feature>
<dbReference type="SUPFAM" id="SSF47769">
    <property type="entry name" value="SAM/Pointed domain"/>
    <property type="match status" value="2"/>
</dbReference>
<dbReference type="Pfam" id="PF07647">
    <property type="entry name" value="SAM_2"/>
    <property type="match status" value="1"/>
</dbReference>
<keyword evidence="20" id="KW-1185">Reference proteome</keyword>
<dbReference type="CDD" id="cd24153">
    <property type="entry name" value="SARM1_N"/>
    <property type="match status" value="1"/>
</dbReference>
<dbReference type="InterPro" id="IPR011989">
    <property type="entry name" value="ARM-like"/>
</dbReference>
<dbReference type="EC" id="3.2.2.6" evidence="3"/>
<evidence type="ECO:0000256" key="1">
    <source>
        <dbReference type="ARBA" id="ARBA00004496"/>
    </source>
</evidence>
<dbReference type="Proteomes" id="UP000092124">
    <property type="component" value="Unassembled WGS sequence"/>
</dbReference>
<dbReference type="Gene3D" id="1.25.10.10">
    <property type="entry name" value="Leucine-rich Repeat Variant"/>
    <property type="match status" value="1"/>
</dbReference>
<feature type="domain" description="TIR" evidence="17">
    <location>
        <begin position="653"/>
        <end position="782"/>
    </location>
</feature>
<evidence type="ECO:0000256" key="10">
    <source>
        <dbReference type="ARBA" id="ARBA00024128"/>
    </source>
</evidence>
<proteinExistence type="inferred from homology"/>
<evidence type="ECO:0000256" key="4">
    <source>
        <dbReference type="ARBA" id="ARBA00022490"/>
    </source>
</evidence>
<dbReference type="InterPro" id="IPR013761">
    <property type="entry name" value="SAM/pointed_sf"/>
</dbReference>
<reference evidence="19 20" key="1">
    <citation type="submission" date="2016-06" db="EMBL/GenBank/DDBJ databases">
        <title>The Draft Genome Sequence and Annotation of the Desert Woodrat Neotoma lepida.</title>
        <authorList>
            <person name="Campbell M."/>
            <person name="Oakeson K.F."/>
            <person name="Yandell M."/>
            <person name="Halpert J.R."/>
            <person name="Dearing D."/>
        </authorList>
    </citation>
    <scope>NUCLEOTIDE SEQUENCE [LARGE SCALE GENOMIC DNA]</scope>
    <source>
        <strain evidence="19">417</strain>
        <tissue evidence="19">Liver</tissue>
    </source>
</reference>
<dbReference type="PANTHER" id="PTHR22998">
    <property type="entry name" value="SARM1"/>
    <property type="match status" value="1"/>
</dbReference>
<feature type="region of interest" description="Disordered" evidence="16">
    <location>
        <begin position="742"/>
        <end position="763"/>
    </location>
</feature>
<dbReference type="Gene3D" id="3.40.50.10140">
    <property type="entry name" value="Toll/interleukin-1 receptor homology (TIR) domain"/>
    <property type="match status" value="1"/>
</dbReference>
<evidence type="ECO:0000259" key="18">
    <source>
        <dbReference type="PROSITE" id="PS50105"/>
    </source>
</evidence>
<organism evidence="19 20">
    <name type="scientific">Neotoma lepida</name>
    <name type="common">Desert woodrat</name>
    <dbReference type="NCBI Taxonomy" id="56216"/>
    <lineage>
        <taxon>Eukaryota</taxon>
        <taxon>Metazoa</taxon>
        <taxon>Chordata</taxon>
        <taxon>Craniata</taxon>
        <taxon>Vertebrata</taxon>
        <taxon>Euteleostomi</taxon>
        <taxon>Mammalia</taxon>
        <taxon>Eutheria</taxon>
        <taxon>Euarchontoglires</taxon>
        <taxon>Glires</taxon>
        <taxon>Rodentia</taxon>
        <taxon>Myomorpha</taxon>
        <taxon>Muroidea</taxon>
        <taxon>Cricetidae</taxon>
        <taxon>Neotominae</taxon>
        <taxon>Neotoma</taxon>
    </lineage>
</organism>
<dbReference type="STRING" id="56216.A0A1A6GNF4"/>
<evidence type="ECO:0000256" key="6">
    <source>
        <dbReference type="ARBA" id="ARBA00022737"/>
    </source>
</evidence>
<dbReference type="FunFam" id="1.25.10.10:FF:000397">
    <property type="entry name" value="sterile alpha and TIR motif-containing protein 1"/>
    <property type="match status" value="1"/>
</dbReference>
<comment type="catalytic activity">
    <reaction evidence="14">
        <text>NAD(+) = cyclic ADP-beta-D-ribose + nicotinamide + H(+)</text>
        <dbReference type="Rhea" id="RHEA:38611"/>
        <dbReference type="ChEBI" id="CHEBI:15378"/>
        <dbReference type="ChEBI" id="CHEBI:17154"/>
        <dbReference type="ChEBI" id="CHEBI:57540"/>
        <dbReference type="ChEBI" id="CHEBI:73672"/>
    </reaction>
    <physiologicalReaction direction="left-to-right" evidence="14">
        <dbReference type="Rhea" id="RHEA:38612"/>
    </physiologicalReaction>
</comment>
<dbReference type="Pfam" id="PF13676">
    <property type="entry name" value="TIR_2"/>
    <property type="match status" value="1"/>
</dbReference>
<evidence type="ECO:0000256" key="3">
    <source>
        <dbReference type="ARBA" id="ARBA00011982"/>
    </source>
</evidence>
<evidence type="ECO:0000259" key="17">
    <source>
        <dbReference type="PROSITE" id="PS50104"/>
    </source>
</evidence>
<dbReference type="SUPFAM" id="SSF48371">
    <property type="entry name" value="ARM repeat"/>
    <property type="match status" value="1"/>
</dbReference>
<feature type="domain" description="SAM" evidence="18">
    <location>
        <begin position="554"/>
        <end position="616"/>
    </location>
</feature>
<dbReference type="SMART" id="SM00454">
    <property type="entry name" value="SAM"/>
    <property type="match status" value="2"/>
</dbReference>
<feature type="domain" description="SAM" evidence="18">
    <location>
        <begin position="499"/>
        <end position="521"/>
    </location>
</feature>
<keyword evidence="6" id="KW-0677">Repeat</keyword>
<comment type="catalytic activity">
    <reaction evidence="15">
        <text>NADP(+) + H2O = ADP-D-ribose 2'-phosphate + nicotinamide + H(+)</text>
        <dbReference type="Rhea" id="RHEA:19849"/>
        <dbReference type="ChEBI" id="CHEBI:15377"/>
        <dbReference type="ChEBI" id="CHEBI:15378"/>
        <dbReference type="ChEBI" id="CHEBI:17154"/>
        <dbReference type="ChEBI" id="CHEBI:58349"/>
        <dbReference type="ChEBI" id="CHEBI:58673"/>
    </reaction>
    <physiologicalReaction direction="left-to-right" evidence="15">
        <dbReference type="Rhea" id="RHEA:19850"/>
    </physiologicalReaction>
</comment>
<dbReference type="SUPFAM" id="SSF52200">
    <property type="entry name" value="Toll/Interleukin receptor TIR domain"/>
    <property type="match status" value="1"/>
</dbReference>
<dbReference type="InterPro" id="IPR039184">
    <property type="entry name" value="SARM1"/>
</dbReference>
<dbReference type="GO" id="GO:0061809">
    <property type="term" value="F:NAD+ nucleosidase activity, cyclic ADP-ribose generating"/>
    <property type="evidence" value="ECO:0007669"/>
    <property type="project" value="UniProtKB-EC"/>
</dbReference>
<dbReference type="PROSITE" id="PS50105">
    <property type="entry name" value="SAM_DOMAIN"/>
    <property type="match status" value="2"/>
</dbReference>
<comment type="subcellular location">
    <subcellularLocation>
        <location evidence="1">Cytoplasm</location>
    </subcellularLocation>
</comment>
<dbReference type="EMBL" id="LZPO01085843">
    <property type="protein sequence ID" value="OBS67384.1"/>
    <property type="molecule type" value="Genomic_DNA"/>
</dbReference>
<evidence type="ECO:0000256" key="9">
    <source>
        <dbReference type="ARBA" id="ARBA00023027"/>
    </source>
</evidence>
<keyword evidence="7" id="KW-0378">Hydrolase</keyword>
<evidence type="ECO:0000256" key="12">
    <source>
        <dbReference type="ARBA" id="ARBA00032222"/>
    </source>
</evidence>
<evidence type="ECO:0000256" key="14">
    <source>
        <dbReference type="ARBA" id="ARBA00048388"/>
    </source>
</evidence>
<evidence type="ECO:0000256" key="8">
    <source>
        <dbReference type="ARBA" id="ARBA00022859"/>
    </source>
</evidence>
<dbReference type="GO" id="GO:0007165">
    <property type="term" value="P:signal transduction"/>
    <property type="evidence" value="ECO:0007669"/>
    <property type="project" value="InterPro"/>
</dbReference>
<feature type="non-terminal residue" evidence="19">
    <location>
        <position position="787"/>
    </location>
</feature>
<dbReference type="GO" id="GO:0030425">
    <property type="term" value="C:dendrite"/>
    <property type="evidence" value="ECO:0007669"/>
    <property type="project" value="TreeGrafter"/>
</dbReference>
<name>A0A1A6GNF4_NEOLE</name>
<evidence type="ECO:0000313" key="20">
    <source>
        <dbReference type="Proteomes" id="UP000092124"/>
    </source>
</evidence>
<dbReference type="FunFam" id="1.10.150.50:FF:000062">
    <property type="entry name" value="Sterile alpha and TIR motif containing 1"/>
    <property type="match status" value="1"/>
</dbReference>
<dbReference type="GO" id="GO:0035591">
    <property type="term" value="F:signaling adaptor activity"/>
    <property type="evidence" value="ECO:0007669"/>
    <property type="project" value="InterPro"/>
</dbReference>
<dbReference type="InterPro" id="IPR000157">
    <property type="entry name" value="TIR_dom"/>
</dbReference>
<dbReference type="GO" id="GO:0003953">
    <property type="term" value="F:NAD+ nucleosidase activity"/>
    <property type="evidence" value="ECO:0007669"/>
    <property type="project" value="InterPro"/>
</dbReference>
<dbReference type="GO" id="GO:0005737">
    <property type="term" value="C:cytoplasm"/>
    <property type="evidence" value="ECO:0007669"/>
    <property type="project" value="UniProtKB-SubCell"/>
</dbReference>
<evidence type="ECO:0000256" key="11">
    <source>
        <dbReference type="ARBA" id="ARBA00031160"/>
    </source>
</evidence>
<evidence type="ECO:0000313" key="19">
    <source>
        <dbReference type="EMBL" id="OBS67384.1"/>
    </source>
</evidence>
<evidence type="ECO:0000256" key="16">
    <source>
        <dbReference type="SAM" id="MobiDB-lite"/>
    </source>
</evidence>
<keyword evidence="8" id="KW-0391">Immunity</keyword>